<gene>
    <name evidence="4" type="primary">fliY_14</name>
    <name evidence="4" type="ORF">SDC9_54842</name>
</gene>
<evidence type="ECO:0000256" key="1">
    <source>
        <dbReference type="ARBA" id="ARBA00004196"/>
    </source>
</evidence>
<dbReference type="Gene3D" id="3.40.190.10">
    <property type="entry name" value="Periplasmic binding protein-like II"/>
    <property type="match status" value="2"/>
</dbReference>
<dbReference type="PANTHER" id="PTHR35936:SF19">
    <property type="entry name" value="AMINO-ACID-BINDING PROTEIN YXEM-RELATED"/>
    <property type="match status" value="1"/>
</dbReference>
<evidence type="ECO:0000313" key="4">
    <source>
        <dbReference type="EMBL" id="MPM08529.1"/>
    </source>
</evidence>
<dbReference type="Pfam" id="PF00497">
    <property type="entry name" value="SBP_bac_3"/>
    <property type="match status" value="1"/>
</dbReference>
<dbReference type="PANTHER" id="PTHR35936">
    <property type="entry name" value="MEMBRANE-BOUND LYTIC MUREIN TRANSGLYCOSYLASE F"/>
    <property type="match status" value="1"/>
</dbReference>
<reference evidence="4" key="1">
    <citation type="submission" date="2019-08" db="EMBL/GenBank/DDBJ databases">
        <authorList>
            <person name="Kucharzyk K."/>
            <person name="Murdoch R.W."/>
            <person name="Higgins S."/>
            <person name="Loffler F."/>
        </authorList>
    </citation>
    <scope>NUCLEOTIDE SEQUENCE</scope>
</reference>
<evidence type="ECO:0000259" key="3">
    <source>
        <dbReference type="SMART" id="SM00062"/>
    </source>
</evidence>
<dbReference type="InterPro" id="IPR018313">
    <property type="entry name" value="SBP_3_CS"/>
</dbReference>
<feature type="domain" description="Solute-binding protein family 3/N-terminal" evidence="3">
    <location>
        <begin position="59"/>
        <end position="283"/>
    </location>
</feature>
<protein>
    <submittedName>
        <fullName evidence="4">L-cystine-binding protein FliY</fullName>
    </submittedName>
</protein>
<dbReference type="AlphaFoldDB" id="A0A644WXJ8"/>
<dbReference type="GO" id="GO:0030313">
    <property type="term" value="C:cell envelope"/>
    <property type="evidence" value="ECO:0007669"/>
    <property type="project" value="UniProtKB-SubCell"/>
</dbReference>
<comment type="subcellular location">
    <subcellularLocation>
        <location evidence="1">Cell envelope</location>
    </subcellularLocation>
</comment>
<keyword evidence="2" id="KW-0732">Signal</keyword>
<dbReference type="SUPFAM" id="SSF53850">
    <property type="entry name" value="Periplasmic binding protein-like II"/>
    <property type="match status" value="1"/>
</dbReference>
<accession>A0A644WXJ8</accession>
<dbReference type="InterPro" id="IPR001638">
    <property type="entry name" value="Solute-binding_3/MltF_N"/>
</dbReference>
<dbReference type="PROSITE" id="PS51257">
    <property type="entry name" value="PROKAR_LIPOPROTEIN"/>
    <property type="match status" value="1"/>
</dbReference>
<dbReference type="PROSITE" id="PS01039">
    <property type="entry name" value="SBP_BACTERIAL_3"/>
    <property type="match status" value="1"/>
</dbReference>
<dbReference type="SMART" id="SM00062">
    <property type="entry name" value="PBPb"/>
    <property type="match status" value="1"/>
</dbReference>
<sequence>MNAKKWTALLLALTLIFSLAACSGGTASATPTPSAAPTATPTATPAADDDLSYVLKNGKMLIGYTVYEPMNYTDKDGKFTGFDTEFAEAVCAKLGVKAEFVEINWDTKVIELDSKSIDCIWNGMTITDELKQNISISDPYVKNMQVVVIRSKDAGTYTSTTSLVKANLVAEAGSAGENVIKSDADLSKANYISVSKQTDALMEVKAGTSDAAVLDWTLAKSMVGEGTDYADLQMISGVELSVEKYGIGFRKDSTLCTKVNEIMAGLIADGTLGALAEKYGLSLAQ</sequence>
<dbReference type="EMBL" id="VSSQ01001459">
    <property type="protein sequence ID" value="MPM08529.1"/>
    <property type="molecule type" value="Genomic_DNA"/>
</dbReference>
<evidence type="ECO:0000256" key="2">
    <source>
        <dbReference type="ARBA" id="ARBA00022729"/>
    </source>
</evidence>
<proteinExistence type="predicted"/>
<name>A0A644WXJ8_9ZZZZ</name>
<comment type="caution">
    <text evidence="4">The sequence shown here is derived from an EMBL/GenBank/DDBJ whole genome shotgun (WGS) entry which is preliminary data.</text>
</comment>
<organism evidence="4">
    <name type="scientific">bioreactor metagenome</name>
    <dbReference type="NCBI Taxonomy" id="1076179"/>
    <lineage>
        <taxon>unclassified sequences</taxon>
        <taxon>metagenomes</taxon>
        <taxon>ecological metagenomes</taxon>
    </lineage>
</organism>